<gene>
    <name evidence="2" type="ORF">SAMN05421644_11344</name>
</gene>
<evidence type="ECO:0000259" key="1">
    <source>
        <dbReference type="PROSITE" id="PS50925"/>
    </source>
</evidence>
<dbReference type="OrthoDB" id="557705at2"/>
<dbReference type="GO" id="GO:0009882">
    <property type="term" value="F:blue light photoreceptor activity"/>
    <property type="evidence" value="ECO:0007669"/>
    <property type="project" value="InterPro"/>
</dbReference>
<dbReference type="Pfam" id="PF04940">
    <property type="entry name" value="BLUF"/>
    <property type="match status" value="1"/>
</dbReference>
<dbReference type="Proteomes" id="UP000198672">
    <property type="component" value="Unassembled WGS sequence"/>
</dbReference>
<dbReference type="SMART" id="SM01034">
    <property type="entry name" value="BLUF"/>
    <property type="match status" value="1"/>
</dbReference>
<name>A0A1H3EJM6_ALLWA</name>
<dbReference type="EMBL" id="FNOW01000013">
    <property type="protein sequence ID" value="SDX78820.1"/>
    <property type="molecule type" value="Genomic_DNA"/>
</dbReference>
<dbReference type="InterPro" id="IPR007024">
    <property type="entry name" value="BLUF_domain"/>
</dbReference>
<accession>A0A1H3EJM6</accession>
<dbReference type="AlphaFoldDB" id="A0A1H3EJM6"/>
<dbReference type="RefSeq" id="WP_091332993.1">
    <property type="nucleotide sequence ID" value="NZ_FNOW01000013.1"/>
</dbReference>
<organism evidence="2 3">
    <name type="scientific">Allochromatium warmingii</name>
    <name type="common">Chromatium warmingii</name>
    <dbReference type="NCBI Taxonomy" id="61595"/>
    <lineage>
        <taxon>Bacteria</taxon>
        <taxon>Pseudomonadati</taxon>
        <taxon>Pseudomonadota</taxon>
        <taxon>Gammaproteobacteria</taxon>
        <taxon>Chromatiales</taxon>
        <taxon>Chromatiaceae</taxon>
        <taxon>Allochromatium</taxon>
    </lineage>
</organism>
<dbReference type="InterPro" id="IPR036046">
    <property type="entry name" value="Acylphosphatase-like_dom_sf"/>
</dbReference>
<protein>
    <submittedName>
        <fullName evidence="2">Sensors of blue-light using FAD</fullName>
    </submittedName>
</protein>
<dbReference type="GO" id="GO:0071949">
    <property type="term" value="F:FAD binding"/>
    <property type="evidence" value="ECO:0007669"/>
    <property type="project" value="InterPro"/>
</dbReference>
<keyword evidence="3" id="KW-1185">Reference proteome</keyword>
<sequence length="140" mass="15641">MPLIHIIYMSTAHQTCSDADLKAILDSSARQNAENGITGMLLYTDGCFIQVLEGEATAVEETYARVARDGRHYGLIELERGEIAERSFANWSMGFKQIAAEEIRRHPNFAPFFECGFTPESIGAHRGLAFDLLLVFARNQ</sequence>
<dbReference type="Gene3D" id="3.30.70.100">
    <property type="match status" value="1"/>
</dbReference>
<evidence type="ECO:0000313" key="3">
    <source>
        <dbReference type="Proteomes" id="UP000198672"/>
    </source>
</evidence>
<dbReference type="STRING" id="61595.SAMN05421644_11344"/>
<dbReference type="PROSITE" id="PS50925">
    <property type="entry name" value="BLUF"/>
    <property type="match status" value="1"/>
</dbReference>
<feature type="domain" description="BLUF" evidence="1">
    <location>
        <begin position="3"/>
        <end position="94"/>
    </location>
</feature>
<evidence type="ECO:0000313" key="2">
    <source>
        <dbReference type="EMBL" id="SDX78820.1"/>
    </source>
</evidence>
<proteinExistence type="predicted"/>
<reference evidence="3" key="1">
    <citation type="submission" date="2016-10" db="EMBL/GenBank/DDBJ databases">
        <authorList>
            <person name="Varghese N."/>
            <person name="Submissions S."/>
        </authorList>
    </citation>
    <scope>NUCLEOTIDE SEQUENCE [LARGE SCALE GENOMIC DNA]</scope>
    <source>
        <strain evidence="3">DSM 173</strain>
    </source>
</reference>
<dbReference type="SUPFAM" id="SSF54975">
    <property type="entry name" value="Acylphosphatase/BLUF domain-like"/>
    <property type="match status" value="1"/>
</dbReference>